<dbReference type="EMBL" id="QPKV01000003">
    <property type="protein sequence ID" value="RDC57449.1"/>
    <property type="molecule type" value="Genomic_DNA"/>
</dbReference>
<accession>A0A369Q3D9</accession>
<name>A0A369Q3D9_9SPHI</name>
<protein>
    <submittedName>
        <fullName evidence="1">Uncharacterized protein</fullName>
    </submittedName>
</protein>
<dbReference type="AlphaFoldDB" id="A0A369Q3D9"/>
<evidence type="ECO:0000313" key="2">
    <source>
        <dbReference type="Proteomes" id="UP000253961"/>
    </source>
</evidence>
<reference evidence="1 2" key="1">
    <citation type="submission" date="2018-07" db="EMBL/GenBank/DDBJ databases">
        <title>Pedobacter sp. nov., isolated from soil.</title>
        <authorList>
            <person name="Zhou L.Y."/>
            <person name="Du Z.J."/>
        </authorList>
    </citation>
    <scope>NUCLEOTIDE SEQUENCE [LARGE SCALE GENOMIC DNA]</scope>
    <source>
        <strain evidence="1 2">JDX94</strain>
    </source>
</reference>
<dbReference type="Proteomes" id="UP000253961">
    <property type="component" value="Unassembled WGS sequence"/>
</dbReference>
<gene>
    <name evidence="1" type="ORF">DU508_09865</name>
</gene>
<organism evidence="1 2">
    <name type="scientific">Pedobacter chinensis</name>
    <dbReference type="NCBI Taxonomy" id="2282421"/>
    <lineage>
        <taxon>Bacteria</taxon>
        <taxon>Pseudomonadati</taxon>
        <taxon>Bacteroidota</taxon>
        <taxon>Sphingobacteriia</taxon>
        <taxon>Sphingobacteriales</taxon>
        <taxon>Sphingobacteriaceae</taxon>
        <taxon>Pedobacter</taxon>
    </lineage>
</organism>
<keyword evidence="2" id="KW-1185">Reference proteome</keyword>
<proteinExistence type="predicted"/>
<comment type="caution">
    <text evidence="1">The sequence shown here is derived from an EMBL/GenBank/DDBJ whole genome shotgun (WGS) entry which is preliminary data.</text>
</comment>
<evidence type="ECO:0000313" key="1">
    <source>
        <dbReference type="EMBL" id="RDC57449.1"/>
    </source>
</evidence>
<sequence length="72" mass="7943">MCSCDSGPETNGAALLNTNKNLKTNEKFSMTIVHVWCFKRLAKPPRHAEFISASFQLGVHAIKVLKQTAQPS</sequence>